<dbReference type="EMBL" id="JACEEZ010004423">
    <property type="protein sequence ID" value="KAG0726410.1"/>
    <property type="molecule type" value="Genomic_DNA"/>
</dbReference>
<evidence type="ECO:0000313" key="3">
    <source>
        <dbReference type="Proteomes" id="UP000770661"/>
    </source>
</evidence>
<evidence type="ECO:0000256" key="1">
    <source>
        <dbReference type="SAM" id="MobiDB-lite"/>
    </source>
</evidence>
<feature type="region of interest" description="Disordered" evidence="1">
    <location>
        <begin position="142"/>
        <end position="174"/>
    </location>
</feature>
<gene>
    <name evidence="2" type="ORF">GWK47_036629</name>
</gene>
<dbReference type="Proteomes" id="UP000770661">
    <property type="component" value="Unassembled WGS sequence"/>
</dbReference>
<organism evidence="2 3">
    <name type="scientific">Chionoecetes opilio</name>
    <name type="common">Atlantic snow crab</name>
    <name type="synonym">Cancer opilio</name>
    <dbReference type="NCBI Taxonomy" id="41210"/>
    <lineage>
        <taxon>Eukaryota</taxon>
        <taxon>Metazoa</taxon>
        <taxon>Ecdysozoa</taxon>
        <taxon>Arthropoda</taxon>
        <taxon>Crustacea</taxon>
        <taxon>Multicrustacea</taxon>
        <taxon>Malacostraca</taxon>
        <taxon>Eumalacostraca</taxon>
        <taxon>Eucarida</taxon>
        <taxon>Decapoda</taxon>
        <taxon>Pleocyemata</taxon>
        <taxon>Brachyura</taxon>
        <taxon>Eubrachyura</taxon>
        <taxon>Majoidea</taxon>
        <taxon>Majidae</taxon>
        <taxon>Chionoecetes</taxon>
    </lineage>
</organism>
<name>A0A8J4YT32_CHIOP</name>
<feature type="compositionally biased region" description="Basic residues" evidence="1">
    <location>
        <begin position="95"/>
        <end position="105"/>
    </location>
</feature>
<comment type="caution">
    <text evidence="2">The sequence shown here is derived from an EMBL/GenBank/DDBJ whole genome shotgun (WGS) entry which is preliminary data.</text>
</comment>
<evidence type="ECO:0000313" key="2">
    <source>
        <dbReference type="EMBL" id="KAG0726410.1"/>
    </source>
</evidence>
<reference evidence="2" key="1">
    <citation type="submission" date="2020-07" db="EMBL/GenBank/DDBJ databases">
        <title>The High-quality genome of the commercially important snow crab, Chionoecetes opilio.</title>
        <authorList>
            <person name="Jeong J.-H."/>
            <person name="Ryu S."/>
        </authorList>
    </citation>
    <scope>NUCLEOTIDE SEQUENCE</scope>
    <source>
        <strain evidence="2">MADBK_172401_WGS</strain>
        <tissue evidence="2">Digestive gland</tissue>
    </source>
</reference>
<sequence>MRQASVSACGSHEKSPGCCPSQGKPSDSWRKKSSSATNGSDCRHHIPRTGHYERTGESWENLRHRQCGPRLDARGGVAAEQRHCGSGGTLQCSRRLARNSPHHLSHSSLHSLPPHPGKKRMQPRLGESYDASWVKHQAVVKEDVRRAGGTQLRRETGRREAPSTHEGDLRPRRL</sequence>
<protein>
    <submittedName>
        <fullName evidence="2">Uncharacterized protein</fullName>
    </submittedName>
</protein>
<dbReference type="AlphaFoldDB" id="A0A8J4YT32"/>
<proteinExistence type="predicted"/>
<accession>A0A8J4YT32</accession>
<feature type="region of interest" description="Disordered" evidence="1">
    <location>
        <begin position="1"/>
        <end position="57"/>
    </location>
</feature>
<feature type="region of interest" description="Disordered" evidence="1">
    <location>
        <begin position="95"/>
        <end position="123"/>
    </location>
</feature>
<keyword evidence="3" id="KW-1185">Reference proteome</keyword>